<dbReference type="Proteomes" id="UP001499915">
    <property type="component" value="Unassembled WGS sequence"/>
</dbReference>
<keyword evidence="1" id="KW-0732">Signal</keyword>
<evidence type="ECO:0000313" key="3">
    <source>
        <dbReference type="Proteomes" id="UP001499915"/>
    </source>
</evidence>
<sequence>MLSHKDTSWSLLKHMKTTGIALAMSAVVASPAVIADNSASAFYDGDGGIAGAMAQAGGAECMNGWCKVLTTTLTNSGNFKDLVIGVSFETMLMTETVVRSKGGNKSTSVADAELQMKVLVDGVMANPGEVVFDKRTQTLWAELGGVLDTCDVGDDLVLQLDECTFTEEEIGLILDTKQASTFNFLSADIGSGSHTIDVYAKVLGGTDADTTDGSSANWSAALGKGTVSVWEVHSAMSK</sequence>
<dbReference type="EMBL" id="BAAAET010000002">
    <property type="protein sequence ID" value="GAA0693701.1"/>
    <property type="molecule type" value="Genomic_DNA"/>
</dbReference>
<proteinExistence type="predicted"/>
<name>A0ABP3TDC0_9GAMM</name>
<keyword evidence="3" id="KW-1185">Reference proteome</keyword>
<gene>
    <name evidence="2" type="ORF">GCM10009104_21370</name>
</gene>
<dbReference type="RefSeq" id="WP_343805701.1">
    <property type="nucleotide sequence ID" value="NZ_BAAAET010000002.1"/>
</dbReference>
<comment type="caution">
    <text evidence="2">The sequence shown here is derived from an EMBL/GenBank/DDBJ whole genome shotgun (WGS) entry which is preliminary data.</text>
</comment>
<evidence type="ECO:0000256" key="1">
    <source>
        <dbReference type="SAM" id="SignalP"/>
    </source>
</evidence>
<protein>
    <submittedName>
        <fullName evidence="2">Uncharacterized protein</fullName>
    </submittedName>
</protein>
<reference evidence="3" key="1">
    <citation type="journal article" date="2019" name="Int. J. Syst. Evol. Microbiol.">
        <title>The Global Catalogue of Microorganisms (GCM) 10K type strain sequencing project: providing services to taxonomists for standard genome sequencing and annotation.</title>
        <authorList>
            <consortium name="The Broad Institute Genomics Platform"/>
            <consortium name="The Broad Institute Genome Sequencing Center for Infectious Disease"/>
            <person name="Wu L."/>
            <person name="Ma J."/>
        </authorList>
    </citation>
    <scope>NUCLEOTIDE SEQUENCE [LARGE SCALE GENOMIC DNA]</scope>
    <source>
        <strain evidence="3">JCM 15134</strain>
    </source>
</reference>
<feature type="chain" id="PRO_5046138667" evidence="1">
    <location>
        <begin position="36"/>
        <end position="238"/>
    </location>
</feature>
<accession>A0ABP3TDC0</accession>
<organism evidence="2 3">
    <name type="scientific">Marinobacterium maritimum</name>
    <dbReference type="NCBI Taxonomy" id="500162"/>
    <lineage>
        <taxon>Bacteria</taxon>
        <taxon>Pseudomonadati</taxon>
        <taxon>Pseudomonadota</taxon>
        <taxon>Gammaproteobacteria</taxon>
        <taxon>Oceanospirillales</taxon>
        <taxon>Oceanospirillaceae</taxon>
        <taxon>Marinobacterium</taxon>
    </lineage>
</organism>
<evidence type="ECO:0000313" key="2">
    <source>
        <dbReference type="EMBL" id="GAA0693701.1"/>
    </source>
</evidence>
<feature type="signal peptide" evidence="1">
    <location>
        <begin position="1"/>
        <end position="35"/>
    </location>
</feature>